<protein>
    <submittedName>
        <fullName evidence="3">Uncharacterized protein</fullName>
    </submittedName>
</protein>
<evidence type="ECO:0000313" key="3">
    <source>
        <dbReference type="EMBL" id="KPI84735.1"/>
    </source>
</evidence>
<sequence length="312" mass="33698">MSRTHIVDLGLMPREQLIEIAKKQANQIREKNIRISAMEAFIEGVTGNSAEESLQRSSSAYTAASASSSFAGGFVNIGHPAPQSGSGSDTNASTQLRELRQLLEEEQVQHTIRISDLERRLGERQAEYEALQSKADTWKAKVMAVMTADRERIQQLEGQLAAATLLVSGGAAASQGYPLPTDPTAPQKHGGEQTTALPLQSPMPAQPSEWKTPHPSLRQTAMEPQQQTTHLSHAAGASTPEDAQIAPHVMLASSLSPTTSTANPPITDPSQVPQEILSAAVHAKLETWKQRAKATLIENQNRIEELEQQLAA</sequence>
<dbReference type="VEuPathDB" id="TriTrypDB:Lsey_0235_0010"/>
<reference evidence="3 4" key="1">
    <citation type="journal article" date="2015" name="PLoS Pathog.">
        <title>Leptomonas seymouri: Adaptations to the Dixenous Life Cycle Analyzed by Genome Sequencing, Transcriptome Profiling and Co-infection with Leishmania donovani.</title>
        <authorList>
            <person name="Kraeva N."/>
            <person name="Butenko A."/>
            <person name="Hlavacova J."/>
            <person name="Kostygov A."/>
            <person name="Myskova J."/>
            <person name="Grybchuk D."/>
            <person name="Lestinova T."/>
            <person name="Votypka J."/>
            <person name="Volf P."/>
            <person name="Opperdoes F."/>
            <person name="Flegontov P."/>
            <person name="Lukes J."/>
            <person name="Yurchenko V."/>
        </authorList>
    </citation>
    <scope>NUCLEOTIDE SEQUENCE [LARGE SCALE GENOMIC DNA]</scope>
    <source>
        <strain evidence="3 4">ATCC 30220</strain>
    </source>
</reference>
<feature type="coiled-coil region" evidence="1">
    <location>
        <begin position="100"/>
        <end position="134"/>
    </location>
</feature>
<dbReference type="OrthoDB" id="273736at2759"/>
<dbReference type="OMA" id="EEQVQHT"/>
<evidence type="ECO:0000256" key="2">
    <source>
        <dbReference type="SAM" id="MobiDB-lite"/>
    </source>
</evidence>
<dbReference type="AlphaFoldDB" id="A0A0N1PAS1"/>
<comment type="caution">
    <text evidence="3">The sequence shown here is derived from an EMBL/GenBank/DDBJ whole genome shotgun (WGS) entry which is preliminary data.</text>
</comment>
<feature type="region of interest" description="Disordered" evidence="2">
    <location>
        <begin position="172"/>
        <end position="238"/>
    </location>
</feature>
<feature type="non-terminal residue" evidence="3">
    <location>
        <position position="312"/>
    </location>
</feature>
<dbReference type="Proteomes" id="UP000038009">
    <property type="component" value="Unassembled WGS sequence"/>
</dbReference>
<keyword evidence="4" id="KW-1185">Reference proteome</keyword>
<feature type="compositionally biased region" description="Polar residues" evidence="2">
    <location>
        <begin position="217"/>
        <end position="231"/>
    </location>
</feature>
<evidence type="ECO:0000256" key="1">
    <source>
        <dbReference type="SAM" id="Coils"/>
    </source>
</evidence>
<accession>A0A0N1PAS1</accession>
<name>A0A0N1PAS1_LEPSE</name>
<keyword evidence="1" id="KW-0175">Coiled coil</keyword>
<dbReference type="EMBL" id="LJSK01000235">
    <property type="protein sequence ID" value="KPI84735.1"/>
    <property type="molecule type" value="Genomic_DNA"/>
</dbReference>
<organism evidence="3 4">
    <name type="scientific">Leptomonas seymouri</name>
    <dbReference type="NCBI Taxonomy" id="5684"/>
    <lineage>
        <taxon>Eukaryota</taxon>
        <taxon>Discoba</taxon>
        <taxon>Euglenozoa</taxon>
        <taxon>Kinetoplastea</taxon>
        <taxon>Metakinetoplastina</taxon>
        <taxon>Trypanosomatida</taxon>
        <taxon>Trypanosomatidae</taxon>
        <taxon>Leishmaniinae</taxon>
        <taxon>Leptomonas</taxon>
    </lineage>
</organism>
<gene>
    <name evidence="3" type="ORF">ABL78_6202</name>
</gene>
<evidence type="ECO:0000313" key="4">
    <source>
        <dbReference type="Proteomes" id="UP000038009"/>
    </source>
</evidence>
<proteinExistence type="predicted"/>